<dbReference type="AlphaFoldDB" id="A0A1C7LL81"/>
<dbReference type="SUPFAM" id="SSF52266">
    <property type="entry name" value="SGNH hydrolase"/>
    <property type="match status" value="1"/>
</dbReference>
<sequence length="317" mass="35144">MTSRGGSTPHRTRRGAHHNDPPFIPASSRGGGRLCAARASSRAHPNQIKNIVTFGDSYSDIVLAGDGGTAWPLYVARYADLTLYPFARAGATCSNNLTFRPFPSIFESQLPLYFTEKQNGTLELNPEETVYTLWIGTNDVGVNSIITGSQTPGVTVVNTTECAINWVKTLYQSGARNFIFQNMIPLQHTILYSADSYPNHYWTAPRNTTEWSVYMTELVNSGNALSKLMLQNLAPTLHGSHLGLFDSYGLFSDILSNPQDFLNGTAPLNVTAPYSRASSNFMWFDELHPSEQTDRVLARQLANGIRRESSPWLTWLT</sequence>
<dbReference type="EMBL" id="LUGG01000047">
    <property type="protein sequence ID" value="OBZ65298.1"/>
    <property type="molecule type" value="Genomic_DNA"/>
</dbReference>
<comment type="caution">
    <text evidence="3">The sequence shown here is derived from an EMBL/GenBank/DDBJ whole genome shotgun (WGS) entry which is preliminary data.</text>
</comment>
<dbReference type="PANTHER" id="PTHR45648">
    <property type="entry name" value="GDSL LIPASE/ACYLHYDROLASE FAMILY PROTEIN (AFU_ORTHOLOGUE AFUA_4G14700)"/>
    <property type="match status" value="1"/>
</dbReference>
<gene>
    <name evidence="3" type="ORF">A0H81_14748</name>
</gene>
<accession>A0A1C7LL81</accession>
<dbReference type="InterPro" id="IPR051058">
    <property type="entry name" value="GDSL_Est/Lipase"/>
</dbReference>
<proteinExistence type="predicted"/>
<keyword evidence="1" id="KW-0378">Hydrolase</keyword>
<dbReference type="Gene3D" id="3.40.50.1110">
    <property type="entry name" value="SGNH hydrolase"/>
    <property type="match status" value="1"/>
</dbReference>
<keyword evidence="4" id="KW-1185">Reference proteome</keyword>
<name>A0A1C7LL81_GRIFR</name>
<dbReference type="InterPro" id="IPR001087">
    <property type="entry name" value="GDSL"/>
</dbReference>
<dbReference type="OrthoDB" id="1600564at2759"/>
<dbReference type="OMA" id="TECAINW"/>
<reference evidence="3 4" key="1">
    <citation type="submission" date="2016-03" db="EMBL/GenBank/DDBJ databases">
        <title>Whole genome sequencing of Grifola frondosa 9006-11.</title>
        <authorList>
            <person name="Min B."/>
            <person name="Park H."/>
            <person name="Kim J.-G."/>
            <person name="Cho H."/>
            <person name="Oh Y.-L."/>
            <person name="Kong W.-S."/>
            <person name="Choi I.-G."/>
        </authorList>
    </citation>
    <scope>NUCLEOTIDE SEQUENCE [LARGE SCALE GENOMIC DNA]</scope>
    <source>
        <strain evidence="3 4">9006-11</strain>
    </source>
</reference>
<protein>
    <recommendedName>
        <fullName evidence="5">Carbohydrate esterase family 16 protein</fullName>
    </recommendedName>
</protein>
<dbReference type="GO" id="GO:0016788">
    <property type="term" value="F:hydrolase activity, acting on ester bonds"/>
    <property type="evidence" value="ECO:0007669"/>
    <property type="project" value="InterPro"/>
</dbReference>
<dbReference type="InterPro" id="IPR036514">
    <property type="entry name" value="SGNH_hydro_sf"/>
</dbReference>
<dbReference type="PANTHER" id="PTHR45648:SF22">
    <property type="entry name" value="GDSL LIPASE_ACYLHYDROLASE FAMILY PROTEIN (AFU_ORTHOLOGUE AFUA_4G14700)"/>
    <property type="match status" value="1"/>
</dbReference>
<feature type="region of interest" description="Disordered" evidence="2">
    <location>
        <begin position="1"/>
        <end position="32"/>
    </location>
</feature>
<dbReference type="Pfam" id="PF00657">
    <property type="entry name" value="Lipase_GDSL"/>
    <property type="match status" value="1"/>
</dbReference>
<evidence type="ECO:0008006" key="5">
    <source>
        <dbReference type="Google" id="ProtNLM"/>
    </source>
</evidence>
<evidence type="ECO:0000256" key="2">
    <source>
        <dbReference type="SAM" id="MobiDB-lite"/>
    </source>
</evidence>
<evidence type="ECO:0000313" key="3">
    <source>
        <dbReference type="EMBL" id="OBZ65298.1"/>
    </source>
</evidence>
<evidence type="ECO:0000256" key="1">
    <source>
        <dbReference type="ARBA" id="ARBA00022801"/>
    </source>
</evidence>
<evidence type="ECO:0000313" key="4">
    <source>
        <dbReference type="Proteomes" id="UP000092993"/>
    </source>
</evidence>
<dbReference type="STRING" id="5627.A0A1C7LL81"/>
<dbReference type="Proteomes" id="UP000092993">
    <property type="component" value="Unassembled WGS sequence"/>
</dbReference>
<organism evidence="3 4">
    <name type="scientific">Grifola frondosa</name>
    <name type="common">Maitake</name>
    <name type="synonym">Polyporus frondosus</name>
    <dbReference type="NCBI Taxonomy" id="5627"/>
    <lineage>
        <taxon>Eukaryota</taxon>
        <taxon>Fungi</taxon>
        <taxon>Dikarya</taxon>
        <taxon>Basidiomycota</taxon>
        <taxon>Agaricomycotina</taxon>
        <taxon>Agaricomycetes</taxon>
        <taxon>Polyporales</taxon>
        <taxon>Grifolaceae</taxon>
        <taxon>Grifola</taxon>
    </lineage>
</organism>